<feature type="compositionally biased region" description="Polar residues" evidence="8">
    <location>
        <begin position="1097"/>
        <end position="1118"/>
    </location>
</feature>
<evidence type="ECO:0000313" key="11">
    <source>
        <dbReference type="EMBL" id="CDK25144.1"/>
    </source>
</evidence>
<keyword evidence="7" id="KW-0788">Thiol protease</keyword>
<dbReference type="HOGENOM" id="CLU_001060_7_1_1"/>
<dbReference type="Gene3D" id="3.90.70.10">
    <property type="entry name" value="Cysteine proteinases"/>
    <property type="match status" value="2"/>
</dbReference>
<dbReference type="Proteomes" id="UP000019384">
    <property type="component" value="Unassembled WGS sequence"/>
</dbReference>
<comment type="catalytic activity">
    <reaction evidence="1">
        <text>Thiol-dependent hydrolysis of ester, thioester, amide, peptide and isopeptide bonds formed by the C-terminal Gly of ubiquitin (a 76-residue protein attached to proteins as an intracellular targeting signal).</text>
        <dbReference type="EC" id="3.4.19.12"/>
    </reaction>
</comment>
<keyword evidence="4" id="KW-0645">Protease</keyword>
<feature type="compositionally biased region" description="Polar residues" evidence="8">
    <location>
        <begin position="1132"/>
        <end position="1150"/>
    </location>
</feature>
<evidence type="ECO:0000259" key="9">
    <source>
        <dbReference type="PROSITE" id="PS50235"/>
    </source>
</evidence>
<dbReference type="InterPro" id="IPR018200">
    <property type="entry name" value="USP_CS"/>
</dbReference>
<organism evidence="11 12">
    <name type="scientific">Kuraishia capsulata CBS 1993</name>
    <dbReference type="NCBI Taxonomy" id="1382522"/>
    <lineage>
        <taxon>Eukaryota</taxon>
        <taxon>Fungi</taxon>
        <taxon>Dikarya</taxon>
        <taxon>Ascomycota</taxon>
        <taxon>Saccharomycotina</taxon>
        <taxon>Pichiomycetes</taxon>
        <taxon>Pichiales</taxon>
        <taxon>Pichiaceae</taxon>
        <taxon>Kuraishia</taxon>
    </lineage>
</organism>
<reference evidence="11" key="1">
    <citation type="submission" date="2013-12" db="EMBL/GenBank/DDBJ databases">
        <authorList>
            <person name="Genoscope - CEA"/>
        </authorList>
    </citation>
    <scope>NUCLEOTIDE SEQUENCE</scope>
    <source>
        <strain evidence="11">CBS 1993</strain>
    </source>
</reference>
<dbReference type="GO" id="GO:0006974">
    <property type="term" value="P:DNA damage response"/>
    <property type="evidence" value="ECO:0007669"/>
    <property type="project" value="EnsemblFungi"/>
</dbReference>
<evidence type="ECO:0000256" key="1">
    <source>
        <dbReference type="ARBA" id="ARBA00000707"/>
    </source>
</evidence>
<dbReference type="GO" id="GO:0006508">
    <property type="term" value="P:proteolysis"/>
    <property type="evidence" value="ECO:0007669"/>
    <property type="project" value="UniProtKB-KW"/>
</dbReference>
<feature type="domain" description="DUSP" evidence="10">
    <location>
        <begin position="36"/>
        <end position="144"/>
    </location>
</feature>
<dbReference type="RefSeq" id="XP_022457156.1">
    <property type="nucleotide sequence ID" value="XM_022605715.1"/>
</dbReference>
<evidence type="ECO:0000256" key="7">
    <source>
        <dbReference type="ARBA" id="ARBA00022807"/>
    </source>
</evidence>
<feature type="region of interest" description="Disordered" evidence="8">
    <location>
        <begin position="1080"/>
        <end position="1203"/>
    </location>
</feature>
<dbReference type="GeneID" id="34518544"/>
<reference evidence="11" key="2">
    <citation type="submission" date="2014-02" db="EMBL/GenBank/DDBJ databases">
        <title>Complete DNA sequence of /Kuraishia capsulata/ illustrates novel genomic features among budding yeasts (/Saccharomycotina/).</title>
        <authorList>
            <person name="Morales L."/>
            <person name="Noel B."/>
            <person name="Porcel B."/>
            <person name="Marcet-Houben M."/>
            <person name="Hullo M-F."/>
            <person name="Sacerdot C."/>
            <person name="Tekaia F."/>
            <person name="Leh-Louis V."/>
            <person name="Despons L."/>
            <person name="Khanna V."/>
            <person name="Aury J-M."/>
            <person name="Barbe V."/>
            <person name="Couloux A."/>
            <person name="Labadie K."/>
            <person name="Pelletier E."/>
            <person name="Souciet J-L."/>
            <person name="Boekhout T."/>
            <person name="Gabaldon T."/>
            <person name="Wincker P."/>
            <person name="Dujon B."/>
        </authorList>
    </citation>
    <scope>NUCLEOTIDE SEQUENCE</scope>
    <source>
        <strain evidence="11">CBS 1993</strain>
    </source>
</reference>
<sequence length="1225" mass="137408">MYLEIAPSEVLTLNHTGTEAMEPASDHQTQRLSSYERLQAQRTEVQQNKTESQQNLKEGLKYYLIPKSWFEKFTEGKFGPEDDVSLILGKIDTSSLLDSSGYHLKSPEDPAYVANIALPENIFNKLCEWYGLDDSSEPVIRESVRVAGEFQIDEYPSVFVLHALVPASYVNRVAQAHPKPLLIPKNAQLKDIKERVKRQLSIQTMGMALVTRLWLVEGFATDIPFCLTPSIFQEIESKSLLIRNKSDRTKTLSEIGLFNSHIIIEVRQKDHPWPSATSKELVMTDGLIGLSNLGNSCYMNSALQCLVHVPELTYYFLHDFFKDEINADNPLGNHGKVAMAFGSLVHTLYARKLGTQPSYIAPRDFKMTIGFYNSMFADYHQQDSQEFLAYLLDGLHEDLNRILKKPYVEKPELSDELVNNPEEIAKLAVKCWELHKLRNNSIIIDLFVGMYKSTLVCPECGKISITFDPYNDLTLPLPINKRWSHKVKILLDTGHPKVLEVELSKSATFSDLKRYIARKLNIEASDLIGCELFNGQFYKNYESKDSDASYLPISDLVSDGDDIIFYQLEHKEGDIIVPVFNTVVSGTHSRMTKPFGIPFFITLSAEERYSYGAIREKLEKRYDQLSSYNYFTQVRSRSKPKHDIDDFPLLKKRFEKTPGEGFEHDNVSESESDISLANPDIPGNYAFQIKTFESSREVGNTRLSGYGAGYSYGQSHNEDSNDEDDSLWVPKTNANFSDLPGLLEKLGSKKRQFYTYHALGSDMSEDVDTMDDDDHPLDEMTKTIDETLGEAMSDEDIDVTVGANPGLNEDDAKSESSSEVGLASLVMDTDFTGSMHPDSMTSELEPEIGDGSLVVDKMALVCEWSPDLFDTFFTGIEEDGEGGSETWSKPEEIPNEEIEESRRKLALKLSSNISLEDCLDLFSTPEVLGEHDLWFCPRCKDHRQATKKIEIWSVPDILTIHLKRFENQRRFSDKIDAVVDFPIEGLDMSKHVVNPDGQELVYDLFAVDNHYGGLGGGHYTAYIKNFVDGKWYYFDDSRVSPADPQNSIKGSAYLLFYRKRTDHNLGGESVRKVLEHVKEQRAKEADNKGASGEGNVSCESPTIAPLSSNVDSGNTSPDVSDVETELERESTNGDSGTSIVSGSCGVSSPPNEVFEGRNRRKRHQTHRLALSSRGGGWHKDSLASEGAESVGSPFSDDDACSIHSSAAVAPDTYGRAVDEMSEPSN</sequence>
<dbReference type="Pfam" id="PF06337">
    <property type="entry name" value="DUSP"/>
    <property type="match status" value="1"/>
</dbReference>
<dbReference type="GO" id="GO:0010637">
    <property type="term" value="P:negative regulation of mitochondrial fusion"/>
    <property type="evidence" value="ECO:0007669"/>
    <property type="project" value="EnsemblFungi"/>
</dbReference>
<dbReference type="PROSITE" id="PS50235">
    <property type="entry name" value="USP_3"/>
    <property type="match status" value="1"/>
</dbReference>
<evidence type="ECO:0000256" key="6">
    <source>
        <dbReference type="ARBA" id="ARBA00022801"/>
    </source>
</evidence>
<dbReference type="GO" id="GO:0043596">
    <property type="term" value="C:nuclear replication fork"/>
    <property type="evidence" value="ECO:0007669"/>
    <property type="project" value="EnsemblFungi"/>
</dbReference>
<evidence type="ECO:0000256" key="3">
    <source>
        <dbReference type="ARBA" id="ARBA00012759"/>
    </source>
</evidence>
<dbReference type="SUPFAM" id="SSF143791">
    <property type="entry name" value="DUSP-like"/>
    <property type="match status" value="1"/>
</dbReference>
<gene>
    <name evidence="11" type="ORF">KUCA_T00001111001</name>
</gene>
<evidence type="ECO:0000313" key="12">
    <source>
        <dbReference type="Proteomes" id="UP000019384"/>
    </source>
</evidence>
<evidence type="ECO:0000259" key="10">
    <source>
        <dbReference type="PROSITE" id="PS51283"/>
    </source>
</evidence>
<dbReference type="STRING" id="1382522.W6MGE0"/>
<evidence type="ECO:0000256" key="8">
    <source>
        <dbReference type="SAM" id="MobiDB-lite"/>
    </source>
</evidence>
<dbReference type="PANTHER" id="PTHR21646">
    <property type="entry name" value="UBIQUITIN CARBOXYL-TERMINAL HYDROLASE"/>
    <property type="match status" value="1"/>
</dbReference>
<dbReference type="CDD" id="cd02674">
    <property type="entry name" value="Peptidase_C19R"/>
    <property type="match status" value="1"/>
</dbReference>
<protein>
    <recommendedName>
        <fullName evidence="3">ubiquitinyl hydrolase 1</fullName>
        <ecNumber evidence="3">3.4.19.12</ecNumber>
    </recommendedName>
</protein>
<dbReference type="OrthoDB" id="292964at2759"/>
<dbReference type="InterPro" id="IPR028889">
    <property type="entry name" value="USP"/>
</dbReference>
<dbReference type="GO" id="GO:0004843">
    <property type="term" value="F:cysteine-type deubiquitinase activity"/>
    <property type="evidence" value="ECO:0007669"/>
    <property type="project" value="UniProtKB-EC"/>
</dbReference>
<evidence type="ECO:0000256" key="2">
    <source>
        <dbReference type="ARBA" id="ARBA00009085"/>
    </source>
</evidence>
<dbReference type="EMBL" id="HG793125">
    <property type="protein sequence ID" value="CDK25144.1"/>
    <property type="molecule type" value="Genomic_DNA"/>
</dbReference>
<name>W6MGE0_9ASCO</name>
<dbReference type="InterPro" id="IPR050185">
    <property type="entry name" value="Ub_carboxyl-term_hydrolase"/>
</dbReference>
<keyword evidence="6" id="KW-0378">Hydrolase</keyword>
<dbReference type="Gene3D" id="3.30.2230.10">
    <property type="entry name" value="DUSP-like"/>
    <property type="match status" value="1"/>
</dbReference>
<dbReference type="SMART" id="SM00695">
    <property type="entry name" value="DUSP"/>
    <property type="match status" value="1"/>
</dbReference>
<dbReference type="InterPro" id="IPR006615">
    <property type="entry name" value="Pept_C19_DUSP"/>
</dbReference>
<dbReference type="PROSITE" id="PS00972">
    <property type="entry name" value="USP_1"/>
    <property type="match status" value="1"/>
</dbReference>
<dbReference type="Pfam" id="PF00443">
    <property type="entry name" value="UCH"/>
    <property type="match status" value="1"/>
</dbReference>
<keyword evidence="12" id="KW-1185">Reference proteome</keyword>
<dbReference type="EC" id="3.4.19.12" evidence="3"/>
<dbReference type="PROSITE" id="PS00973">
    <property type="entry name" value="USP_2"/>
    <property type="match status" value="1"/>
</dbReference>
<dbReference type="InterPro" id="IPR035927">
    <property type="entry name" value="DUSP-like_sf"/>
</dbReference>
<evidence type="ECO:0000256" key="5">
    <source>
        <dbReference type="ARBA" id="ARBA00022786"/>
    </source>
</evidence>
<dbReference type="InterPro" id="IPR038765">
    <property type="entry name" value="Papain-like_cys_pep_sf"/>
</dbReference>
<feature type="domain" description="USP" evidence="9">
    <location>
        <begin position="288"/>
        <end position="1060"/>
    </location>
</feature>
<evidence type="ECO:0000256" key="4">
    <source>
        <dbReference type="ARBA" id="ARBA00022670"/>
    </source>
</evidence>
<dbReference type="InterPro" id="IPR001394">
    <property type="entry name" value="Peptidase_C19_UCH"/>
</dbReference>
<dbReference type="AlphaFoldDB" id="W6MGE0"/>
<comment type="similarity">
    <text evidence="2">Belongs to the peptidase C19 family.</text>
</comment>
<accession>W6MGE0</accession>
<proteinExistence type="inferred from homology"/>
<dbReference type="PANTHER" id="PTHR21646:SF24">
    <property type="entry name" value="UBIQUITIN CARBOXYL-TERMINAL HYDROLASE"/>
    <property type="match status" value="1"/>
</dbReference>
<dbReference type="GO" id="GO:0016579">
    <property type="term" value="P:protein deubiquitination"/>
    <property type="evidence" value="ECO:0007669"/>
    <property type="project" value="EnsemblFungi"/>
</dbReference>
<keyword evidence="5" id="KW-0833">Ubl conjugation pathway</keyword>
<dbReference type="SUPFAM" id="SSF54001">
    <property type="entry name" value="Cysteine proteinases"/>
    <property type="match status" value="1"/>
</dbReference>
<dbReference type="PROSITE" id="PS51283">
    <property type="entry name" value="DUSP"/>
    <property type="match status" value="1"/>
</dbReference>